<reference evidence="2 3" key="1">
    <citation type="submission" date="2019-01" db="EMBL/GenBank/DDBJ databases">
        <title>Genomes sequencing and comparative genomics of infectious freshwater microsporidia, Cucumispora dikerogammari and Thelohania contejeani.</title>
        <authorList>
            <person name="Cormier A."/>
            <person name="Giraud I."/>
            <person name="Wattier R."/>
            <person name="Teixeira M."/>
            <person name="Grandjean F."/>
            <person name="Rigaud T."/>
            <person name="Cordaux R."/>
        </authorList>
    </citation>
    <scope>NUCLEOTIDE SEQUENCE [LARGE SCALE GENOMIC DNA]</scope>
    <source>
        <strain evidence="2">T1</strain>
        <tissue evidence="2">Spores</tissue>
    </source>
</reference>
<keyword evidence="1" id="KW-1133">Transmembrane helix</keyword>
<evidence type="ECO:0000256" key="1">
    <source>
        <dbReference type="SAM" id="Phobius"/>
    </source>
</evidence>
<feature type="transmembrane region" description="Helical" evidence="1">
    <location>
        <begin position="112"/>
        <end position="134"/>
    </location>
</feature>
<feature type="transmembrane region" description="Helical" evidence="1">
    <location>
        <begin position="198"/>
        <end position="223"/>
    </location>
</feature>
<dbReference type="EMBL" id="SBIQ01000142">
    <property type="protein sequence ID" value="KAF7683016.1"/>
    <property type="molecule type" value="Genomic_DNA"/>
</dbReference>
<organism evidence="2 3">
    <name type="scientific">Astathelohania contejeani</name>
    <dbReference type="NCBI Taxonomy" id="164912"/>
    <lineage>
        <taxon>Eukaryota</taxon>
        <taxon>Fungi</taxon>
        <taxon>Fungi incertae sedis</taxon>
        <taxon>Microsporidia</taxon>
        <taxon>Astathelohaniidae</taxon>
        <taxon>Astathelohania</taxon>
    </lineage>
</organism>
<dbReference type="Proteomes" id="UP001516464">
    <property type="component" value="Unassembled WGS sequence"/>
</dbReference>
<evidence type="ECO:0000313" key="3">
    <source>
        <dbReference type="Proteomes" id="UP001516464"/>
    </source>
</evidence>
<protein>
    <submittedName>
        <fullName evidence="2">Uncharacterized protein</fullName>
    </submittedName>
</protein>
<keyword evidence="3" id="KW-1185">Reference proteome</keyword>
<keyword evidence="1" id="KW-0812">Transmembrane</keyword>
<gene>
    <name evidence="2" type="ORF">TCON_1774</name>
</gene>
<proteinExistence type="predicted"/>
<keyword evidence="1" id="KW-0472">Membrane</keyword>
<name>A0ABQ7HXW8_9MICR</name>
<feature type="transmembrane region" description="Helical" evidence="1">
    <location>
        <begin position="229"/>
        <end position="247"/>
    </location>
</feature>
<accession>A0ABQ7HXW8</accession>
<feature type="transmembrane region" description="Helical" evidence="1">
    <location>
        <begin position="484"/>
        <end position="504"/>
    </location>
</feature>
<comment type="caution">
    <text evidence="2">The sequence shown here is derived from an EMBL/GenBank/DDBJ whole genome shotgun (WGS) entry which is preliminary data.</text>
</comment>
<evidence type="ECO:0000313" key="2">
    <source>
        <dbReference type="EMBL" id="KAF7683016.1"/>
    </source>
</evidence>
<feature type="transmembrane region" description="Helical" evidence="1">
    <location>
        <begin position="87"/>
        <end position="106"/>
    </location>
</feature>
<sequence>MLQLRFSALSNSILKNDGGGIENNKEEFLKREKPKLMQIVDKYFQEEEHIFVKEKNLKIKKLFEKKDIEYLKYLFDNLLNFKYEHKFNLNLIICFLGNTLFLFTFIDDENFLSIYDGFLLELAISSLQLFHLLTNELLPSKYIKVFIYKFESIVNSCAEKTPSLNIFFQWSLLYFTLTDYKYVKLTIKKSVIIKYIKLIITGSYLLNYQSLVIANIVFITNFINHELENNIFECDTLLIINLIYGLIGKTRKKTIDISNALVKYKMKVDPINYSFVFIDFFIVNKEFQSSLIEYFDKRTEENFLKYFMMKLFSVYNKRSYENRNVSVQNMLYNYKLNSMKLILLNYYYSNWSFLLESVLKKIISGKILSNMAKLPQIITIILDLLYERKNFCNSCVSRSSDKLNQKYYVTDDGLFFHNDKYKSDKEKKILKLKRSVYGYYSLHFKSIYYDLLLNNLLNIKQCITKAAEYMSQYTEKLEYKEFNYYLFIFMININAITNSTIFHIDYNNINLSSNNVIIKKKYLKTKWYITASR</sequence>